<dbReference type="InterPro" id="IPR036849">
    <property type="entry name" value="Enolase-like_C_sf"/>
</dbReference>
<dbReference type="Proteomes" id="UP001499947">
    <property type="component" value="Unassembled WGS sequence"/>
</dbReference>
<sequence length="99" mass="10739">MHGLDFQEFMIAPIGAATFAEAVRRNWAPRPATPAARRSACDGHDRDAITSHLTAVTHSGNTREIPGDMQLNAKGEFEKIAEEGIGVAQPRAEFPRQNG</sequence>
<proteinExistence type="predicted"/>
<reference evidence="2" key="1">
    <citation type="journal article" date="2019" name="Int. J. Syst. Evol. Microbiol.">
        <title>The Global Catalogue of Microorganisms (GCM) 10K type strain sequencing project: providing services to taxonomists for standard genome sequencing and annotation.</title>
        <authorList>
            <consortium name="The Broad Institute Genomics Platform"/>
            <consortium name="The Broad Institute Genome Sequencing Center for Infectious Disease"/>
            <person name="Wu L."/>
            <person name="Ma J."/>
        </authorList>
    </citation>
    <scope>NUCLEOTIDE SEQUENCE [LARGE SCALE GENOMIC DNA]</scope>
    <source>
        <strain evidence="2">JCM 13244</strain>
    </source>
</reference>
<organism evidence="1 2">
    <name type="scientific">Streptomyces yatensis</name>
    <dbReference type="NCBI Taxonomy" id="155177"/>
    <lineage>
        <taxon>Bacteria</taxon>
        <taxon>Bacillati</taxon>
        <taxon>Actinomycetota</taxon>
        <taxon>Actinomycetes</taxon>
        <taxon>Kitasatosporales</taxon>
        <taxon>Streptomycetaceae</taxon>
        <taxon>Streptomyces</taxon>
        <taxon>Streptomyces violaceusniger group</taxon>
    </lineage>
</organism>
<comment type="caution">
    <text evidence="1">The sequence shown here is derived from an EMBL/GenBank/DDBJ whole genome shotgun (WGS) entry which is preliminary data.</text>
</comment>
<keyword evidence="2" id="KW-1185">Reference proteome</keyword>
<evidence type="ECO:0000313" key="1">
    <source>
        <dbReference type="EMBL" id="GAA1732755.1"/>
    </source>
</evidence>
<name>A0ABP4VR77_9ACTN</name>
<protein>
    <submittedName>
        <fullName evidence="1">Uncharacterized protein</fullName>
    </submittedName>
</protein>
<accession>A0ABP4VR77</accession>
<evidence type="ECO:0000313" key="2">
    <source>
        <dbReference type="Proteomes" id="UP001499947"/>
    </source>
</evidence>
<dbReference type="EMBL" id="BAAALR010000163">
    <property type="protein sequence ID" value="GAA1732755.1"/>
    <property type="molecule type" value="Genomic_DNA"/>
</dbReference>
<dbReference type="RefSeq" id="WP_344319741.1">
    <property type="nucleotide sequence ID" value="NZ_BAAALR010000163.1"/>
</dbReference>
<gene>
    <name evidence="1" type="ORF">GCM10009680_86570</name>
</gene>
<dbReference type="SUPFAM" id="SSF51604">
    <property type="entry name" value="Enolase C-terminal domain-like"/>
    <property type="match status" value="1"/>
</dbReference>